<keyword evidence="3" id="KW-1185">Reference proteome</keyword>
<dbReference type="RefSeq" id="WP_091506287.1">
    <property type="nucleotide sequence ID" value="NZ_FOLE01000001.1"/>
</dbReference>
<evidence type="ECO:0000313" key="2">
    <source>
        <dbReference type="EMBL" id="SFB76370.1"/>
    </source>
</evidence>
<dbReference type="AlphaFoldDB" id="A0A1I1DUJ1"/>
<proteinExistence type="predicted"/>
<feature type="signal peptide" evidence="1">
    <location>
        <begin position="1"/>
        <end position="22"/>
    </location>
</feature>
<dbReference type="STRING" id="927664.SAMN05421780_101349"/>
<dbReference type="PROSITE" id="PS51257">
    <property type="entry name" value="PROKAR_LIPOPROTEIN"/>
    <property type="match status" value="1"/>
</dbReference>
<reference evidence="2 3" key="1">
    <citation type="submission" date="2016-10" db="EMBL/GenBank/DDBJ databases">
        <authorList>
            <person name="de Groot N.N."/>
        </authorList>
    </citation>
    <scope>NUCLEOTIDE SEQUENCE [LARGE SCALE GENOMIC DNA]</scope>
    <source>
        <strain evidence="2 3">DSM 6793</strain>
    </source>
</reference>
<keyword evidence="1" id="KW-0732">Signal</keyword>
<evidence type="ECO:0008006" key="4">
    <source>
        <dbReference type="Google" id="ProtNLM"/>
    </source>
</evidence>
<name>A0A1I1DUJ1_9BACT</name>
<accession>A0A1I1DUJ1</accession>
<protein>
    <recommendedName>
        <fullName evidence="4">Lipoprotein</fullName>
    </recommendedName>
</protein>
<evidence type="ECO:0000313" key="3">
    <source>
        <dbReference type="Proteomes" id="UP000199514"/>
    </source>
</evidence>
<feature type="chain" id="PRO_5011738575" description="Lipoprotein" evidence="1">
    <location>
        <begin position="23"/>
        <end position="243"/>
    </location>
</feature>
<evidence type="ECO:0000256" key="1">
    <source>
        <dbReference type="SAM" id="SignalP"/>
    </source>
</evidence>
<dbReference type="Proteomes" id="UP000199514">
    <property type="component" value="Unassembled WGS sequence"/>
</dbReference>
<organism evidence="2 3">
    <name type="scientific">Flexibacter flexilis DSM 6793</name>
    <dbReference type="NCBI Taxonomy" id="927664"/>
    <lineage>
        <taxon>Bacteria</taxon>
        <taxon>Pseudomonadati</taxon>
        <taxon>Bacteroidota</taxon>
        <taxon>Cytophagia</taxon>
        <taxon>Cytophagales</taxon>
        <taxon>Flexibacteraceae</taxon>
        <taxon>Flexibacter</taxon>
    </lineage>
</organism>
<gene>
    <name evidence="2" type="ORF">SAMN05421780_101349</name>
</gene>
<sequence length="243" mass="27317">MKKLLLAALSLLVGTVIVVSCSQENIEPKQAIPQKTIESKNFKVNSNSIYFKIFNNSIQSHIDTKRFGSFNLDQMFVVNQNINGKEGFILNIPLKNNTNTSKVSGENLESLTATNLVILMDTLYTDKVITLIEQSNILEMKDGLPSHMQRFLYTYDSKIIGGGETLGKDSTIYYETDSTIVYYNEDGTTFRPTGFNKCYKQQVDECAEIAVCDVYCTFNILCKPTFVMVCALQSFWSSIGFTS</sequence>
<dbReference type="EMBL" id="FOLE01000001">
    <property type="protein sequence ID" value="SFB76370.1"/>
    <property type="molecule type" value="Genomic_DNA"/>
</dbReference>